<dbReference type="Proteomes" id="UP000198649">
    <property type="component" value="Unassembled WGS sequence"/>
</dbReference>
<dbReference type="STRING" id="1005945.SAMN05216561_1179"/>
<accession>A0A1I3N3T1</accession>
<evidence type="ECO:0000313" key="2">
    <source>
        <dbReference type="Proteomes" id="UP000198649"/>
    </source>
</evidence>
<protein>
    <submittedName>
        <fullName evidence="1">Uncharacterized protein</fullName>
    </submittedName>
</protein>
<reference evidence="1 2" key="1">
    <citation type="submission" date="2016-10" db="EMBL/GenBank/DDBJ databases">
        <authorList>
            <person name="de Groot N.N."/>
        </authorList>
    </citation>
    <scope>NUCLEOTIDE SEQUENCE [LARGE SCALE GENOMIC DNA]</scope>
    <source>
        <strain evidence="1 2">CGMCC 1.11156</strain>
    </source>
</reference>
<name>A0A1I3N3T1_9ACTN</name>
<dbReference type="AlphaFoldDB" id="A0A1I3N3T1"/>
<dbReference type="EMBL" id="FOQG01000017">
    <property type="protein sequence ID" value="SFJ03948.1"/>
    <property type="molecule type" value="Genomic_DNA"/>
</dbReference>
<organism evidence="1 2">
    <name type="scientific">Nocardioides psychrotolerans</name>
    <dbReference type="NCBI Taxonomy" id="1005945"/>
    <lineage>
        <taxon>Bacteria</taxon>
        <taxon>Bacillati</taxon>
        <taxon>Actinomycetota</taxon>
        <taxon>Actinomycetes</taxon>
        <taxon>Propionibacteriales</taxon>
        <taxon>Nocardioidaceae</taxon>
        <taxon>Nocardioides</taxon>
    </lineage>
</organism>
<proteinExistence type="predicted"/>
<sequence length="50" mass="4946">MIVLLWAVMGLLAWSALALPLAVVVGRALRTSGTPGGGAPEAAPGFMLAA</sequence>
<dbReference type="RefSeq" id="WP_170259315.1">
    <property type="nucleotide sequence ID" value="NZ_BKAF01000046.1"/>
</dbReference>
<evidence type="ECO:0000313" key="1">
    <source>
        <dbReference type="EMBL" id="SFJ03948.1"/>
    </source>
</evidence>
<keyword evidence="2" id="KW-1185">Reference proteome</keyword>
<gene>
    <name evidence="1" type="ORF">SAMN05216561_1179</name>
</gene>